<evidence type="ECO:0000313" key="3">
    <source>
        <dbReference type="Proteomes" id="UP000494109"/>
    </source>
</evidence>
<keyword evidence="1" id="KW-1133">Transmembrane helix</keyword>
<reference evidence="2 3" key="1">
    <citation type="submission" date="2019-09" db="EMBL/GenBank/DDBJ databases">
        <authorList>
            <person name="Depoorter E."/>
        </authorList>
    </citation>
    <scope>NUCLEOTIDE SEQUENCE [LARGE SCALE GENOMIC DNA]</scope>
    <source>
        <strain evidence="2">R-71033</strain>
    </source>
</reference>
<evidence type="ECO:0000313" key="2">
    <source>
        <dbReference type="EMBL" id="VWC81453.1"/>
    </source>
</evidence>
<protein>
    <submittedName>
        <fullName evidence="2">Peptidase</fullName>
    </submittedName>
</protein>
<evidence type="ECO:0000256" key="1">
    <source>
        <dbReference type="SAM" id="Phobius"/>
    </source>
</evidence>
<feature type="transmembrane region" description="Helical" evidence="1">
    <location>
        <begin position="35"/>
        <end position="50"/>
    </location>
</feature>
<sequence length="51" mass="5403">MSIDWVRLVDTLAGALILLSLTGVLPWTELNSRKTVGVVLVIVAIVWAAGA</sequence>
<name>A0A6P2VIK6_9BURK</name>
<dbReference type="AlphaFoldDB" id="A0A6P2VIK6"/>
<organism evidence="2 3">
    <name type="scientific">Burkholderia contaminans</name>
    <dbReference type="NCBI Taxonomy" id="488447"/>
    <lineage>
        <taxon>Bacteria</taxon>
        <taxon>Pseudomonadati</taxon>
        <taxon>Pseudomonadota</taxon>
        <taxon>Betaproteobacteria</taxon>
        <taxon>Burkholderiales</taxon>
        <taxon>Burkholderiaceae</taxon>
        <taxon>Burkholderia</taxon>
        <taxon>Burkholderia cepacia complex</taxon>
    </lineage>
</organism>
<dbReference type="EMBL" id="CABVQS010000002">
    <property type="protein sequence ID" value="VWC81453.1"/>
    <property type="molecule type" value="Genomic_DNA"/>
</dbReference>
<feature type="transmembrane region" description="Helical" evidence="1">
    <location>
        <begin position="12"/>
        <end position="28"/>
    </location>
</feature>
<proteinExistence type="predicted"/>
<gene>
    <name evidence="2" type="ORF">BCO71033_00486</name>
</gene>
<keyword evidence="1" id="KW-0812">Transmembrane</keyword>
<keyword evidence="1" id="KW-0472">Membrane</keyword>
<dbReference type="Proteomes" id="UP000494109">
    <property type="component" value="Unassembled WGS sequence"/>
</dbReference>
<accession>A0A6P2VIK6</accession>